<dbReference type="InterPro" id="IPR005135">
    <property type="entry name" value="Endo/exonuclease/phosphatase"/>
</dbReference>
<dbReference type="SUPFAM" id="SSF56219">
    <property type="entry name" value="DNase I-like"/>
    <property type="match status" value="1"/>
</dbReference>
<evidence type="ECO:0000259" key="10">
    <source>
        <dbReference type="Pfam" id="PF03372"/>
    </source>
</evidence>
<evidence type="ECO:0000313" key="11">
    <source>
        <dbReference type="EMBL" id="GAY73309.1"/>
    </source>
</evidence>
<evidence type="ECO:0000256" key="8">
    <source>
        <dbReference type="ARBA" id="ARBA00023204"/>
    </source>
</evidence>
<dbReference type="PANTHER" id="PTHR15822">
    <property type="entry name" value="TRAF AND TNF RECEPTOR-ASSOCIATED PROTEIN"/>
    <property type="match status" value="1"/>
</dbReference>
<evidence type="ECO:0000256" key="3">
    <source>
        <dbReference type="ARBA" id="ARBA00022722"/>
    </source>
</evidence>
<name>A0A401FLQ0_9LACO</name>
<comment type="cofactor">
    <cofactor evidence="2">
        <name>Mg(2+)</name>
        <dbReference type="ChEBI" id="CHEBI:18420"/>
    </cofactor>
</comment>
<dbReference type="GO" id="GO:0004519">
    <property type="term" value="F:endonuclease activity"/>
    <property type="evidence" value="ECO:0007669"/>
    <property type="project" value="UniProtKB-KW"/>
</dbReference>
<organism evidence="11 12">
    <name type="scientific">Lentilactobacillus kosonis</name>
    <dbReference type="NCBI Taxonomy" id="2810561"/>
    <lineage>
        <taxon>Bacteria</taxon>
        <taxon>Bacillati</taxon>
        <taxon>Bacillota</taxon>
        <taxon>Bacilli</taxon>
        <taxon>Lactobacillales</taxon>
        <taxon>Lactobacillaceae</taxon>
        <taxon>Lentilactobacillus</taxon>
    </lineage>
</organism>
<dbReference type="Gene3D" id="3.60.10.10">
    <property type="entry name" value="Endonuclease/exonuclease/phosphatase"/>
    <property type="match status" value="1"/>
</dbReference>
<feature type="domain" description="Endonuclease/exonuclease/phosphatase" evidence="10">
    <location>
        <begin position="58"/>
        <end position="272"/>
    </location>
</feature>
<sequence length="358" mass="40832">MKKILKWSFWVIIVILIIVGGYVAYVFGSYHRIPDNQKLAVVNRSAQKMKVNKSYKAMTFNIGYGSYPHNYTFFMDGGYYSRAFSKRSVEQGMKAFVGAVKSENPDLVSFQEVDTDGDRAQHVNEYHWLTQNLPAYSHVFAQNYDSAYLFYPVTRPIGKAKSGIVTLTKTQITKSTRYKLPIDTNFSKIVDLDRAISVTRIPVDNGKRLSLINVHLSAFTKNQKVMNAQLAKVFNRMKIEAKHGNYVMVGGDYNHDMLQNSPAVFNTTSKRLSWTHPFPVAKIPKEFKLVTNGLRQAKVPSVRNNNMRYKQGETYVSFADGFIVSKNVIPERIHVKNLHFAHSDHNPVVLSFKLANDK</sequence>
<dbReference type="GO" id="GO:0006281">
    <property type="term" value="P:DNA repair"/>
    <property type="evidence" value="ECO:0007669"/>
    <property type="project" value="UniProtKB-KW"/>
</dbReference>
<evidence type="ECO:0000313" key="12">
    <source>
        <dbReference type="Proteomes" id="UP000286974"/>
    </source>
</evidence>
<evidence type="ECO:0000256" key="1">
    <source>
        <dbReference type="ARBA" id="ARBA00001936"/>
    </source>
</evidence>
<keyword evidence="11" id="KW-0269">Exonuclease</keyword>
<proteinExistence type="predicted"/>
<dbReference type="OrthoDB" id="7616949at2"/>
<dbReference type="InterPro" id="IPR051547">
    <property type="entry name" value="TDP2-like"/>
</dbReference>
<evidence type="ECO:0000256" key="4">
    <source>
        <dbReference type="ARBA" id="ARBA00022723"/>
    </source>
</evidence>
<dbReference type="PANTHER" id="PTHR15822:SF4">
    <property type="entry name" value="TYROSYL-DNA PHOSPHODIESTERASE 2"/>
    <property type="match status" value="1"/>
</dbReference>
<keyword evidence="6" id="KW-0378">Hydrolase</keyword>
<gene>
    <name evidence="11" type="ORF">NBRC111893_1455</name>
</gene>
<keyword evidence="11" id="KW-0255">Endonuclease</keyword>
<dbReference type="Proteomes" id="UP000286974">
    <property type="component" value="Unassembled WGS sequence"/>
</dbReference>
<comment type="cofactor">
    <cofactor evidence="1">
        <name>Mn(2+)</name>
        <dbReference type="ChEBI" id="CHEBI:29035"/>
    </cofactor>
</comment>
<protein>
    <submittedName>
        <fullName evidence="11">Endonuclease/exonuclease/phosphatase family</fullName>
    </submittedName>
</protein>
<dbReference type="STRING" id="1138822.PL11_006265"/>
<dbReference type="GO" id="GO:0004527">
    <property type="term" value="F:exonuclease activity"/>
    <property type="evidence" value="ECO:0007669"/>
    <property type="project" value="UniProtKB-KW"/>
</dbReference>
<dbReference type="EMBL" id="BEXA01000003">
    <property type="protein sequence ID" value="GAY73309.1"/>
    <property type="molecule type" value="Genomic_DNA"/>
</dbReference>
<feature type="transmembrane region" description="Helical" evidence="9">
    <location>
        <begin position="7"/>
        <end position="28"/>
    </location>
</feature>
<keyword evidence="9" id="KW-1133">Transmembrane helix</keyword>
<evidence type="ECO:0000256" key="6">
    <source>
        <dbReference type="ARBA" id="ARBA00022801"/>
    </source>
</evidence>
<dbReference type="InterPro" id="IPR036691">
    <property type="entry name" value="Endo/exonu/phosph_ase_sf"/>
</dbReference>
<evidence type="ECO:0000256" key="5">
    <source>
        <dbReference type="ARBA" id="ARBA00022763"/>
    </source>
</evidence>
<keyword evidence="5" id="KW-0227">DNA damage</keyword>
<keyword evidence="9" id="KW-0812">Transmembrane</keyword>
<keyword evidence="4" id="KW-0479">Metal-binding</keyword>
<evidence type="ECO:0000256" key="7">
    <source>
        <dbReference type="ARBA" id="ARBA00022842"/>
    </source>
</evidence>
<keyword evidence="9" id="KW-0472">Membrane</keyword>
<dbReference type="Pfam" id="PF03372">
    <property type="entry name" value="Exo_endo_phos"/>
    <property type="match status" value="1"/>
</dbReference>
<reference evidence="11 12" key="1">
    <citation type="submission" date="2017-11" db="EMBL/GenBank/DDBJ databases">
        <title>Draft Genome Sequence of Lactobacillus curieae NBRC 111893 isolated from Koso, a Japanese sugar-Vegetable Fermented Beverage.</title>
        <authorList>
            <person name="Chiou T.Y."/>
            <person name="Oshima K."/>
            <person name="Suda W."/>
            <person name="Hattori M."/>
            <person name="Takahashi T."/>
        </authorList>
    </citation>
    <scope>NUCLEOTIDE SEQUENCE [LARGE SCALE GENOMIC DNA]</scope>
    <source>
        <strain evidence="11 12">NBRC111893</strain>
    </source>
</reference>
<dbReference type="AlphaFoldDB" id="A0A401FLQ0"/>
<dbReference type="GO" id="GO:0046872">
    <property type="term" value="F:metal ion binding"/>
    <property type="evidence" value="ECO:0007669"/>
    <property type="project" value="UniProtKB-KW"/>
</dbReference>
<keyword evidence="12" id="KW-1185">Reference proteome</keyword>
<evidence type="ECO:0000256" key="9">
    <source>
        <dbReference type="SAM" id="Phobius"/>
    </source>
</evidence>
<keyword evidence="8" id="KW-0234">DNA repair</keyword>
<keyword evidence="7" id="KW-0460">Magnesium</keyword>
<keyword evidence="3" id="KW-0540">Nuclease</keyword>
<comment type="caution">
    <text evidence="11">The sequence shown here is derived from an EMBL/GenBank/DDBJ whole genome shotgun (WGS) entry which is preliminary data.</text>
</comment>
<evidence type="ECO:0000256" key="2">
    <source>
        <dbReference type="ARBA" id="ARBA00001946"/>
    </source>
</evidence>
<accession>A0A401FLQ0</accession>